<dbReference type="InterPro" id="IPR013149">
    <property type="entry name" value="ADH-like_C"/>
</dbReference>
<evidence type="ECO:0000256" key="2">
    <source>
        <dbReference type="ARBA" id="ARBA00023002"/>
    </source>
</evidence>
<dbReference type="eggNOG" id="COG0604">
    <property type="taxonomic scope" value="Bacteria"/>
</dbReference>
<dbReference type="GO" id="GO:0005829">
    <property type="term" value="C:cytosol"/>
    <property type="evidence" value="ECO:0007669"/>
    <property type="project" value="TreeGrafter"/>
</dbReference>
<dbReference type="InterPro" id="IPR002364">
    <property type="entry name" value="Quin_OxRdtase/zeta-crystal_CS"/>
</dbReference>
<keyword evidence="5" id="KW-1185">Reference proteome</keyword>
<dbReference type="EMBL" id="HG916765">
    <property type="protein sequence ID" value="CDM24895.1"/>
    <property type="molecule type" value="Genomic_DNA"/>
</dbReference>
<protein>
    <submittedName>
        <fullName evidence="4">Quinone oxidoreductase</fullName>
        <ecNumber evidence="4">1.6.5.5</ecNumber>
    </submittedName>
</protein>
<dbReference type="KEGG" id="cdn:BN940_12196"/>
<dbReference type="InterPro" id="IPR013154">
    <property type="entry name" value="ADH-like_N"/>
</dbReference>
<dbReference type="EC" id="1.6.5.5" evidence="4"/>
<dbReference type="GO" id="GO:0035925">
    <property type="term" value="F:mRNA 3'-UTR AU-rich region binding"/>
    <property type="evidence" value="ECO:0007669"/>
    <property type="project" value="TreeGrafter"/>
</dbReference>
<dbReference type="AlphaFoldDB" id="W8X9I7"/>
<sequence length="333" mass="35505">MSIVEKTEKARAILVHEHGGPECMRLEEVDVPPPAPHEVRIRQKAVGLNFIDIYCRTGLYPNPLPHGLGFEAAGVVESAGTEVRHLRAGDRVAYGQGPIGAYAELRNVPADRVVRIPDGVGFEQAAALMLKGLTVQYLFRQTYRLQGNETILFHAAAGGVGLIACQWARALGVRLIGTASTPEKAALARRHGAWEVIDSSREDIVARVKELTEGRKVPVVYDGVGRSTWEISLDCLQPRGLMVSFGNASGPVEGVNLGVLAAKGSLYVTRPTLATYAATAQAMQAAATELFDLVAAGKLDIVIGQRFTLAQAAQAHEALNARATAGATVLTLD</sequence>
<dbReference type="SUPFAM" id="SSF50129">
    <property type="entry name" value="GroES-like"/>
    <property type="match status" value="1"/>
</dbReference>
<dbReference type="Gene3D" id="3.40.50.720">
    <property type="entry name" value="NAD(P)-binding Rossmann-like Domain"/>
    <property type="match status" value="1"/>
</dbReference>
<evidence type="ECO:0000256" key="1">
    <source>
        <dbReference type="ARBA" id="ARBA00022857"/>
    </source>
</evidence>
<dbReference type="GO" id="GO:0070402">
    <property type="term" value="F:NADPH binding"/>
    <property type="evidence" value="ECO:0007669"/>
    <property type="project" value="TreeGrafter"/>
</dbReference>
<evidence type="ECO:0000259" key="3">
    <source>
        <dbReference type="SMART" id="SM00829"/>
    </source>
</evidence>
<dbReference type="STRING" id="1437824.BN940_12196"/>
<proteinExistence type="predicted"/>
<keyword evidence="2 4" id="KW-0560">Oxidoreductase</keyword>
<dbReference type="PANTHER" id="PTHR48106">
    <property type="entry name" value="QUINONE OXIDOREDUCTASE PIG3-RELATED"/>
    <property type="match status" value="1"/>
</dbReference>
<dbReference type="CDD" id="cd05286">
    <property type="entry name" value="QOR2"/>
    <property type="match status" value="1"/>
</dbReference>
<name>W8X9I7_CASD6</name>
<dbReference type="HOGENOM" id="CLU_026673_3_1_4"/>
<accession>W8X9I7</accession>
<dbReference type="PROSITE" id="PS01162">
    <property type="entry name" value="QOR_ZETA_CRYSTAL"/>
    <property type="match status" value="1"/>
</dbReference>
<dbReference type="Pfam" id="PF00107">
    <property type="entry name" value="ADH_zinc_N"/>
    <property type="match status" value="1"/>
</dbReference>
<dbReference type="NCBIfam" id="NF008024">
    <property type="entry name" value="PRK10754.1"/>
    <property type="match status" value="1"/>
</dbReference>
<dbReference type="GO" id="GO:0008270">
    <property type="term" value="F:zinc ion binding"/>
    <property type="evidence" value="ECO:0007669"/>
    <property type="project" value="InterPro"/>
</dbReference>
<reference evidence="4 5" key="1">
    <citation type="journal article" date="2014" name="BMC Microbiol.">
        <title>The oxygen-independent metabolism of cyclic monoterpenes in Castellaniella defragrans 65Phen.</title>
        <authorList>
            <person name="Petasch J."/>
            <person name="Disch E.M."/>
            <person name="Markert S."/>
            <person name="Becher D."/>
            <person name="Schweder T."/>
            <person name="Huttel B."/>
            <person name="Reinhardt R."/>
            <person name="Harder J."/>
        </authorList>
    </citation>
    <scope>NUCLEOTIDE SEQUENCE [LARGE SCALE GENOMIC DNA]</scope>
    <source>
        <strain evidence="4">65Phen</strain>
    </source>
</reference>
<dbReference type="Gene3D" id="3.90.180.10">
    <property type="entry name" value="Medium-chain alcohol dehydrogenases, catalytic domain"/>
    <property type="match status" value="1"/>
</dbReference>
<dbReference type="InterPro" id="IPR047618">
    <property type="entry name" value="QOR-like"/>
</dbReference>
<dbReference type="PATRIC" id="fig|1437824.5.peg.2413"/>
<feature type="domain" description="Enoyl reductase (ER)" evidence="3">
    <location>
        <begin position="19"/>
        <end position="330"/>
    </location>
</feature>
<evidence type="ECO:0000313" key="5">
    <source>
        <dbReference type="Proteomes" id="UP000019805"/>
    </source>
</evidence>
<dbReference type="Proteomes" id="UP000019805">
    <property type="component" value="Chromosome"/>
</dbReference>
<dbReference type="PANTHER" id="PTHR48106:SF13">
    <property type="entry name" value="QUINONE OXIDOREDUCTASE-RELATED"/>
    <property type="match status" value="1"/>
</dbReference>
<dbReference type="InterPro" id="IPR011032">
    <property type="entry name" value="GroES-like_sf"/>
</dbReference>
<dbReference type="Pfam" id="PF08240">
    <property type="entry name" value="ADH_N"/>
    <property type="match status" value="1"/>
</dbReference>
<organism evidence="4 5">
    <name type="scientific">Castellaniella defragrans (strain DSM 12143 / CCUG 39792 / 65Phen)</name>
    <name type="common">Alcaligenes defragrans</name>
    <dbReference type="NCBI Taxonomy" id="1437824"/>
    <lineage>
        <taxon>Bacteria</taxon>
        <taxon>Pseudomonadati</taxon>
        <taxon>Pseudomonadota</taxon>
        <taxon>Betaproteobacteria</taxon>
        <taxon>Burkholderiales</taxon>
        <taxon>Alcaligenaceae</taxon>
        <taxon>Castellaniella</taxon>
    </lineage>
</organism>
<gene>
    <name evidence="4" type="ORF">BN940_12196</name>
</gene>
<keyword evidence="1" id="KW-0521">NADP</keyword>
<dbReference type="GO" id="GO:0003960">
    <property type="term" value="F:quinone reductase (NADPH) activity"/>
    <property type="evidence" value="ECO:0007669"/>
    <property type="project" value="UniProtKB-EC"/>
</dbReference>
<dbReference type="InterPro" id="IPR020843">
    <property type="entry name" value="ER"/>
</dbReference>
<dbReference type="InterPro" id="IPR036291">
    <property type="entry name" value="NAD(P)-bd_dom_sf"/>
</dbReference>
<dbReference type="FunFam" id="3.40.50.720:FF:000053">
    <property type="entry name" value="Quinone oxidoreductase 1"/>
    <property type="match status" value="1"/>
</dbReference>
<dbReference type="SUPFAM" id="SSF51735">
    <property type="entry name" value="NAD(P)-binding Rossmann-fold domains"/>
    <property type="match status" value="1"/>
</dbReference>
<evidence type="ECO:0000313" key="4">
    <source>
        <dbReference type="EMBL" id="CDM24895.1"/>
    </source>
</evidence>
<dbReference type="SMART" id="SM00829">
    <property type="entry name" value="PKS_ER"/>
    <property type="match status" value="1"/>
</dbReference>